<dbReference type="OrthoDB" id="2017893at2759"/>
<evidence type="ECO:0000256" key="1">
    <source>
        <dbReference type="ARBA" id="ARBA00008601"/>
    </source>
</evidence>
<dbReference type="PROSITE" id="PS50054">
    <property type="entry name" value="TYR_PHOSPHATASE_DUAL"/>
    <property type="match status" value="1"/>
</dbReference>
<evidence type="ECO:0000313" key="7">
    <source>
        <dbReference type="EMBL" id="PPQ77394.1"/>
    </source>
</evidence>
<comment type="similarity">
    <text evidence="1">Belongs to the protein-tyrosine phosphatase family. Non-receptor class dual specificity subfamily.</text>
</comment>
<evidence type="ECO:0000256" key="3">
    <source>
        <dbReference type="ARBA" id="ARBA00022801"/>
    </source>
</evidence>
<dbReference type="InParanoid" id="A0A409WFT8"/>
<dbReference type="SMART" id="SM00195">
    <property type="entry name" value="DSPc"/>
    <property type="match status" value="1"/>
</dbReference>
<dbReference type="InterPro" id="IPR000387">
    <property type="entry name" value="Tyr_Pase_dom"/>
</dbReference>
<dbReference type="InterPro" id="IPR016130">
    <property type="entry name" value="Tyr_Pase_AS"/>
</dbReference>
<feature type="domain" description="Tyrosine specific protein phosphatases" evidence="6">
    <location>
        <begin position="62"/>
        <end position="144"/>
    </location>
</feature>
<dbReference type="Proteomes" id="UP000283269">
    <property type="component" value="Unassembled WGS sequence"/>
</dbReference>
<evidence type="ECO:0000259" key="5">
    <source>
        <dbReference type="PROSITE" id="PS50054"/>
    </source>
</evidence>
<dbReference type="PANTHER" id="PTHR10159">
    <property type="entry name" value="DUAL SPECIFICITY PROTEIN PHOSPHATASE"/>
    <property type="match status" value="1"/>
</dbReference>
<reference evidence="7 8" key="1">
    <citation type="journal article" date="2018" name="Evol. Lett.">
        <title>Horizontal gene cluster transfer increased hallucinogenic mushroom diversity.</title>
        <authorList>
            <person name="Reynolds H.T."/>
            <person name="Vijayakumar V."/>
            <person name="Gluck-Thaler E."/>
            <person name="Korotkin H.B."/>
            <person name="Matheny P.B."/>
            <person name="Slot J.C."/>
        </authorList>
    </citation>
    <scope>NUCLEOTIDE SEQUENCE [LARGE SCALE GENOMIC DNA]</scope>
    <source>
        <strain evidence="7 8">2631</strain>
    </source>
</reference>
<evidence type="ECO:0000313" key="8">
    <source>
        <dbReference type="Proteomes" id="UP000283269"/>
    </source>
</evidence>
<dbReference type="GO" id="GO:0043409">
    <property type="term" value="P:negative regulation of MAPK cascade"/>
    <property type="evidence" value="ECO:0007669"/>
    <property type="project" value="TreeGrafter"/>
</dbReference>
<feature type="domain" description="Tyrosine-protein phosphatase" evidence="5">
    <location>
        <begin position="5"/>
        <end position="166"/>
    </location>
</feature>
<dbReference type="SUPFAM" id="SSF52799">
    <property type="entry name" value="(Phosphotyrosine protein) phosphatases II"/>
    <property type="match status" value="1"/>
</dbReference>
<organism evidence="7 8">
    <name type="scientific">Psilocybe cyanescens</name>
    <dbReference type="NCBI Taxonomy" id="93625"/>
    <lineage>
        <taxon>Eukaryota</taxon>
        <taxon>Fungi</taxon>
        <taxon>Dikarya</taxon>
        <taxon>Basidiomycota</taxon>
        <taxon>Agaricomycotina</taxon>
        <taxon>Agaricomycetes</taxon>
        <taxon>Agaricomycetidae</taxon>
        <taxon>Agaricales</taxon>
        <taxon>Agaricineae</taxon>
        <taxon>Strophariaceae</taxon>
        <taxon>Psilocybe</taxon>
    </lineage>
</organism>
<dbReference type="Gene3D" id="3.90.190.10">
    <property type="entry name" value="Protein tyrosine phosphatase superfamily"/>
    <property type="match status" value="1"/>
</dbReference>
<gene>
    <name evidence="7" type="ORF">CVT25_010976</name>
</gene>
<dbReference type="GO" id="GO:0017017">
    <property type="term" value="F:MAP kinase tyrosine/serine/threonine phosphatase activity"/>
    <property type="evidence" value="ECO:0007669"/>
    <property type="project" value="TreeGrafter"/>
</dbReference>
<sequence>MVWKNINAVENRLFLGNIMAARSTRSLAENRITHILSVCPDPIPAELPEAGIVHQRINIEDVDYADLLIHLPAACRFIERALASGGVVLVHCVQGISRSAAVVAAYCTHILAQARQPLLTFLLAVMYSRRINSTQALNVVRTARDHIWPNPGFQEQLVLFELCQYAPSRSNGIYVNWRTQLERRLRAAGLPY</sequence>
<keyword evidence="4" id="KW-0904">Protein phosphatase</keyword>
<dbReference type="GO" id="GO:0033550">
    <property type="term" value="F:MAP kinase tyrosine phosphatase activity"/>
    <property type="evidence" value="ECO:0007669"/>
    <property type="project" value="TreeGrafter"/>
</dbReference>
<keyword evidence="3" id="KW-0378">Hydrolase</keyword>
<evidence type="ECO:0000259" key="6">
    <source>
        <dbReference type="PROSITE" id="PS50056"/>
    </source>
</evidence>
<dbReference type="AlphaFoldDB" id="A0A409WFT8"/>
<dbReference type="PROSITE" id="PS50056">
    <property type="entry name" value="TYR_PHOSPHATASE_2"/>
    <property type="match status" value="1"/>
</dbReference>
<dbReference type="PROSITE" id="PS00383">
    <property type="entry name" value="TYR_PHOSPHATASE_1"/>
    <property type="match status" value="1"/>
</dbReference>
<dbReference type="CDD" id="cd14498">
    <property type="entry name" value="DSP"/>
    <property type="match status" value="1"/>
</dbReference>
<accession>A0A409WFT8</accession>
<proteinExistence type="inferred from homology"/>
<dbReference type="EC" id="3.1.3.48" evidence="2"/>
<evidence type="ECO:0000256" key="4">
    <source>
        <dbReference type="ARBA" id="ARBA00022912"/>
    </source>
</evidence>
<dbReference type="InterPro" id="IPR000340">
    <property type="entry name" value="Dual-sp_phosphatase_cat-dom"/>
</dbReference>
<protein>
    <recommendedName>
        <fullName evidence="2">protein-tyrosine-phosphatase</fullName>
        <ecNumber evidence="2">3.1.3.48</ecNumber>
    </recommendedName>
</protein>
<keyword evidence="8" id="KW-1185">Reference proteome</keyword>
<evidence type="ECO:0000256" key="2">
    <source>
        <dbReference type="ARBA" id="ARBA00013064"/>
    </source>
</evidence>
<dbReference type="GO" id="GO:0008330">
    <property type="term" value="F:protein tyrosine/threonine phosphatase activity"/>
    <property type="evidence" value="ECO:0007669"/>
    <property type="project" value="TreeGrafter"/>
</dbReference>
<dbReference type="GO" id="GO:0005737">
    <property type="term" value="C:cytoplasm"/>
    <property type="evidence" value="ECO:0007669"/>
    <property type="project" value="TreeGrafter"/>
</dbReference>
<dbReference type="Pfam" id="PF00782">
    <property type="entry name" value="DSPc"/>
    <property type="match status" value="1"/>
</dbReference>
<dbReference type="PANTHER" id="PTHR10159:SF519">
    <property type="entry name" value="DUAL SPECIFICITY PROTEIN PHOSPHATASE MPK3"/>
    <property type="match status" value="1"/>
</dbReference>
<comment type="caution">
    <text evidence="7">The sequence shown here is derived from an EMBL/GenBank/DDBJ whole genome shotgun (WGS) entry which is preliminary data.</text>
</comment>
<dbReference type="InterPro" id="IPR029021">
    <property type="entry name" value="Prot-tyrosine_phosphatase-like"/>
</dbReference>
<dbReference type="EMBL" id="NHYD01003440">
    <property type="protein sequence ID" value="PPQ77394.1"/>
    <property type="molecule type" value="Genomic_DNA"/>
</dbReference>
<dbReference type="STRING" id="93625.A0A409WFT8"/>
<name>A0A409WFT8_PSICY</name>
<dbReference type="InterPro" id="IPR020422">
    <property type="entry name" value="TYR_PHOSPHATASE_DUAL_dom"/>
</dbReference>